<comment type="similarity">
    <text evidence="1">Belongs to the asp23 family.</text>
</comment>
<accession>A0A263D0F0</accession>
<comment type="caution">
    <text evidence="3">The sequence shown here is derived from an EMBL/GenBank/DDBJ whole genome shotgun (WGS) entry which is preliminary data.</text>
</comment>
<keyword evidence="4" id="KW-1185">Reference proteome</keyword>
<dbReference type="InParanoid" id="A0A263D0F0"/>
<evidence type="ECO:0000313" key="4">
    <source>
        <dbReference type="Proteomes" id="UP000242444"/>
    </source>
</evidence>
<dbReference type="Pfam" id="PF03780">
    <property type="entry name" value="Asp23"/>
    <property type="match status" value="1"/>
</dbReference>
<dbReference type="AlphaFoldDB" id="A0A263D0F0"/>
<feature type="compositionally biased region" description="Basic residues" evidence="2">
    <location>
        <begin position="47"/>
        <end position="57"/>
    </location>
</feature>
<reference evidence="3 4" key="1">
    <citation type="submission" date="2017-07" db="EMBL/GenBank/DDBJ databases">
        <title>Amycolatopsis antarcticus sp. nov., isolated from the surface of an Antarcticus brown macroalga.</title>
        <authorList>
            <person name="Wang J."/>
            <person name="Leiva S."/>
            <person name="Huang J."/>
            <person name="Huang Y."/>
        </authorList>
    </citation>
    <scope>NUCLEOTIDE SEQUENCE [LARGE SCALE GENOMIC DNA]</scope>
    <source>
        <strain evidence="3 4">AU-G6</strain>
    </source>
</reference>
<name>A0A263D0F0_9PSEU</name>
<proteinExistence type="inferred from homology"/>
<evidence type="ECO:0000313" key="3">
    <source>
        <dbReference type="EMBL" id="OZM71831.1"/>
    </source>
</evidence>
<dbReference type="EMBL" id="NKYE01000011">
    <property type="protein sequence ID" value="OZM71831.1"/>
    <property type="molecule type" value="Genomic_DNA"/>
</dbReference>
<feature type="compositionally biased region" description="Basic and acidic residues" evidence="2">
    <location>
        <begin position="67"/>
        <end position="95"/>
    </location>
</feature>
<organism evidence="3 4">
    <name type="scientific">Amycolatopsis antarctica</name>
    <dbReference type="NCBI Taxonomy" id="1854586"/>
    <lineage>
        <taxon>Bacteria</taxon>
        <taxon>Bacillati</taxon>
        <taxon>Actinomycetota</taxon>
        <taxon>Actinomycetes</taxon>
        <taxon>Pseudonocardiales</taxon>
        <taxon>Pseudonocardiaceae</taxon>
        <taxon>Amycolatopsis</taxon>
    </lineage>
</organism>
<feature type="region of interest" description="Disordered" evidence="2">
    <location>
        <begin position="44"/>
        <end position="120"/>
    </location>
</feature>
<dbReference type="PANTHER" id="PTHR34297">
    <property type="entry name" value="HYPOTHETICAL CYTOSOLIC PROTEIN-RELATED"/>
    <property type="match status" value="1"/>
</dbReference>
<evidence type="ECO:0008006" key="5">
    <source>
        <dbReference type="Google" id="ProtNLM"/>
    </source>
</evidence>
<dbReference type="OrthoDB" id="9808942at2"/>
<gene>
    <name evidence="3" type="ORF">CFN78_18580</name>
</gene>
<evidence type="ECO:0000256" key="1">
    <source>
        <dbReference type="ARBA" id="ARBA00005721"/>
    </source>
</evidence>
<evidence type="ECO:0000256" key="2">
    <source>
        <dbReference type="SAM" id="MobiDB-lite"/>
    </source>
</evidence>
<dbReference type="Proteomes" id="UP000242444">
    <property type="component" value="Unassembled WGS sequence"/>
</dbReference>
<dbReference type="PANTHER" id="PTHR34297:SF3">
    <property type="entry name" value="ALKALINE SHOCK PROTEIN 23"/>
    <property type="match status" value="1"/>
</dbReference>
<dbReference type="InterPro" id="IPR005531">
    <property type="entry name" value="Asp23"/>
</dbReference>
<sequence length="245" mass="24946">MRGPSLGPPGEGTARPVPAASPVASAVITIPRRRAVCRAVARGCPVPRHRGGGRRRPAQGAGGPVRSGEKPCAHPRAGDARGRTFGESGPDRNEARNVTGPTIEHDGSGTSTGRGDDGRGGLTIADTVVRKVAGIAARDVPGVFGLGGGGTRTVGAIRDRISGDSSSAGGGVSVDVGEKQVAVDLRLVVDYGSSIVDVSRAVRRDVIGAVESITGLTVVEVNINVDGVHFAEEDGDEQVEDSRVR</sequence>
<protein>
    <recommendedName>
        <fullName evidence="5">Asp23/Gls24 family envelope stress response protein</fullName>
    </recommendedName>
</protein>
<feature type="region of interest" description="Disordered" evidence="2">
    <location>
        <begin position="1"/>
        <end position="21"/>
    </location>
</feature>